<keyword evidence="1" id="KW-0328">Glycosyltransferase</keyword>
<feature type="domain" description="Glycosyltransferase family 28 N-terminal" evidence="4">
    <location>
        <begin position="26"/>
        <end position="160"/>
    </location>
</feature>
<dbReference type="Pfam" id="PF04101">
    <property type="entry name" value="Glyco_tran_28_C"/>
    <property type="match status" value="1"/>
</dbReference>
<proteinExistence type="predicted"/>
<feature type="transmembrane region" description="Helical" evidence="3">
    <location>
        <begin position="88"/>
        <end position="106"/>
    </location>
</feature>
<keyword evidence="3" id="KW-0472">Membrane</keyword>
<evidence type="ECO:0000259" key="5">
    <source>
        <dbReference type="Pfam" id="PF04101"/>
    </source>
</evidence>
<keyword evidence="3" id="KW-1133">Transmembrane helix</keyword>
<dbReference type="Gene3D" id="3.40.50.2000">
    <property type="entry name" value="Glycogen Phosphorylase B"/>
    <property type="match status" value="2"/>
</dbReference>
<dbReference type="GO" id="GO:0016758">
    <property type="term" value="F:hexosyltransferase activity"/>
    <property type="evidence" value="ECO:0007669"/>
    <property type="project" value="InterPro"/>
</dbReference>
<evidence type="ECO:0000259" key="4">
    <source>
        <dbReference type="Pfam" id="PF03033"/>
    </source>
</evidence>
<feature type="domain" description="Glycosyl transferase family 28 C-terminal" evidence="5">
    <location>
        <begin position="201"/>
        <end position="341"/>
    </location>
</feature>
<dbReference type="GO" id="GO:0005975">
    <property type="term" value="P:carbohydrate metabolic process"/>
    <property type="evidence" value="ECO:0007669"/>
    <property type="project" value="InterPro"/>
</dbReference>
<gene>
    <name evidence="6" type="ORF">ENI34_08935</name>
</gene>
<dbReference type="PANTHER" id="PTHR21015:SF22">
    <property type="entry name" value="GLYCOSYLTRANSFERASE"/>
    <property type="match status" value="1"/>
</dbReference>
<keyword evidence="3" id="KW-0812">Transmembrane</keyword>
<dbReference type="InterPro" id="IPR007235">
    <property type="entry name" value="Glyco_trans_28_C"/>
</dbReference>
<evidence type="ECO:0000313" key="6">
    <source>
        <dbReference type="EMBL" id="HEC79244.1"/>
    </source>
</evidence>
<dbReference type="CDD" id="cd03785">
    <property type="entry name" value="GT28_MurG"/>
    <property type="match status" value="1"/>
</dbReference>
<evidence type="ECO:0000256" key="3">
    <source>
        <dbReference type="SAM" id="Phobius"/>
    </source>
</evidence>
<dbReference type="Proteomes" id="UP000885826">
    <property type="component" value="Unassembled WGS sequence"/>
</dbReference>
<dbReference type="AlphaFoldDB" id="A0A9C9ENK0"/>
<sequence length="361" mass="41030">MVACSKSFRHGYHPAGFQKEGVVMRVVISGIGTGGHYFPAIVVAQEFMKCKVDVIFLARRGYSEEEVARKYGLRIFYVKSKPFFGKSIFMKLLSLLSIVYSAISLNNITKQVIGFACGGFGSLPLLISCFMNRSPFYLFEPNRIPGRATKLFARRARKVFLGLPLLGRRDDNMILTGIPIRTEFKECRRKRLPAEKKEKKILFLGGSQGAMRLNRLALEIQDMLPRGYTLTIISGKRDFDWVDGNRRGRTRVLSFTLSPWEEMKNADVIVSRSGALAGYEILSLDIPVIFIPFPYAVDDHQYYNAEYFAETGNAVVMREEEITAEILLKKIMELSSIRKKKVTLDFNAEKKIVDFILKENG</sequence>
<reference evidence="6" key="1">
    <citation type="journal article" date="2020" name="mSystems">
        <title>Genome- and Community-Level Interaction Insights into Carbon Utilization and Element Cycling Functions of Hydrothermarchaeota in Hydrothermal Sediment.</title>
        <authorList>
            <person name="Zhou Z."/>
            <person name="Liu Y."/>
            <person name="Xu W."/>
            <person name="Pan J."/>
            <person name="Luo Z.H."/>
            <person name="Li M."/>
        </authorList>
    </citation>
    <scope>NUCLEOTIDE SEQUENCE</scope>
    <source>
        <strain evidence="6">HyVt-388</strain>
    </source>
</reference>
<dbReference type="InterPro" id="IPR004276">
    <property type="entry name" value="GlycoTrans_28_N"/>
</dbReference>
<dbReference type="Pfam" id="PF03033">
    <property type="entry name" value="Glyco_transf_28"/>
    <property type="match status" value="1"/>
</dbReference>
<organism evidence="6 7">
    <name type="scientific">candidate division WOR-3 bacterium</name>
    <dbReference type="NCBI Taxonomy" id="2052148"/>
    <lineage>
        <taxon>Bacteria</taxon>
        <taxon>Bacteria division WOR-3</taxon>
    </lineage>
</organism>
<protein>
    <submittedName>
        <fullName evidence="6">UDP-N-acetylglucosamine--N-acetylmuramyl-(Pentapeptide) pyrophosphoryl-undecaprenol N-acetylglucosamine transferase</fullName>
    </submittedName>
</protein>
<dbReference type="SUPFAM" id="SSF53756">
    <property type="entry name" value="UDP-Glycosyltransferase/glycogen phosphorylase"/>
    <property type="match status" value="1"/>
</dbReference>
<dbReference type="PANTHER" id="PTHR21015">
    <property type="entry name" value="UDP-N-ACETYLGLUCOSAMINE--N-ACETYLMURAMYL-(PENTAPEPTIDE) PYROPHOSPHORYL-UNDECAPRENOL N-ACETYLGLUCOSAMINE TRANSFERASE 1"/>
    <property type="match status" value="1"/>
</dbReference>
<evidence type="ECO:0000313" key="7">
    <source>
        <dbReference type="Proteomes" id="UP000885826"/>
    </source>
</evidence>
<name>A0A9C9ENK0_UNCW3</name>
<feature type="transmembrane region" description="Helical" evidence="3">
    <location>
        <begin position="112"/>
        <end position="131"/>
    </location>
</feature>
<accession>A0A9C9ENK0</accession>
<evidence type="ECO:0000256" key="2">
    <source>
        <dbReference type="ARBA" id="ARBA00022679"/>
    </source>
</evidence>
<dbReference type="EMBL" id="DRIG01000093">
    <property type="protein sequence ID" value="HEC79244.1"/>
    <property type="molecule type" value="Genomic_DNA"/>
</dbReference>
<evidence type="ECO:0000256" key="1">
    <source>
        <dbReference type="ARBA" id="ARBA00022676"/>
    </source>
</evidence>
<keyword evidence="2 6" id="KW-0808">Transferase</keyword>
<dbReference type="GO" id="GO:1901137">
    <property type="term" value="P:carbohydrate derivative biosynthetic process"/>
    <property type="evidence" value="ECO:0007669"/>
    <property type="project" value="UniProtKB-ARBA"/>
</dbReference>
<comment type="caution">
    <text evidence="6">The sequence shown here is derived from an EMBL/GenBank/DDBJ whole genome shotgun (WGS) entry which is preliminary data.</text>
</comment>